<name>A0A5N0VJ61_9PSEU</name>
<evidence type="ECO:0000313" key="4">
    <source>
        <dbReference type="EMBL" id="KAA9166349.1"/>
    </source>
</evidence>
<evidence type="ECO:0000313" key="5">
    <source>
        <dbReference type="Proteomes" id="UP000319769"/>
    </source>
</evidence>
<dbReference type="Gene3D" id="3.40.50.850">
    <property type="entry name" value="Isochorismatase-like"/>
    <property type="match status" value="1"/>
</dbReference>
<dbReference type="PANTHER" id="PTHR43540:SF6">
    <property type="entry name" value="ISOCHORISMATASE-LIKE DOMAIN-CONTAINING PROTEIN"/>
    <property type="match status" value="1"/>
</dbReference>
<dbReference type="InterPro" id="IPR036380">
    <property type="entry name" value="Isochorismatase-like_sf"/>
</dbReference>
<reference evidence="4" key="1">
    <citation type="submission" date="2019-09" db="EMBL/GenBank/DDBJ databases">
        <authorList>
            <person name="Teo W.F.A."/>
            <person name="Duangmal K."/>
        </authorList>
    </citation>
    <scope>NUCLEOTIDE SEQUENCE [LARGE SCALE GENOMIC DNA]</scope>
    <source>
        <strain evidence="4">K81G1</strain>
    </source>
</reference>
<dbReference type="OrthoDB" id="7500697at2"/>
<accession>A0A5N0VJ61</accession>
<dbReference type="CDD" id="cd00431">
    <property type="entry name" value="cysteine_hydrolases"/>
    <property type="match status" value="1"/>
</dbReference>
<feature type="domain" description="Isochorismatase-like" evidence="3">
    <location>
        <begin position="12"/>
        <end position="177"/>
    </location>
</feature>
<keyword evidence="1 4" id="KW-0378">Hydrolase</keyword>
<proteinExistence type="predicted"/>
<evidence type="ECO:0000256" key="1">
    <source>
        <dbReference type="ARBA" id="ARBA00022801"/>
    </source>
</evidence>
<dbReference type="SUPFAM" id="SSF52499">
    <property type="entry name" value="Isochorismatase-like hydrolases"/>
    <property type="match status" value="1"/>
</dbReference>
<keyword evidence="5" id="KW-1185">Reference proteome</keyword>
<dbReference type="InterPro" id="IPR000868">
    <property type="entry name" value="Isochorismatase-like_dom"/>
</dbReference>
<dbReference type="PANTHER" id="PTHR43540">
    <property type="entry name" value="PEROXYUREIDOACRYLATE/UREIDOACRYLATE AMIDOHYDROLASE-RELATED"/>
    <property type="match status" value="1"/>
</dbReference>
<dbReference type="Pfam" id="PF00857">
    <property type="entry name" value="Isochorismatase"/>
    <property type="match status" value="1"/>
</dbReference>
<dbReference type="InterPro" id="IPR050272">
    <property type="entry name" value="Isochorismatase-like_hydrls"/>
</dbReference>
<dbReference type="RefSeq" id="WP_144750639.1">
    <property type="nucleotide sequence ID" value="NZ_VMNW02000002.1"/>
</dbReference>
<evidence type="ECO:0000259" key="3">
    <source>
        <dbReference type="Pfam" id="PF00857"/>
    </source>
</evidence>
<feature type="region of interest" description="Disordered" evidence="2">
    <location>
        <begin position="69"/>
        <end position="88"/>
    </location>
</feature>
<dbReference type="Proteomes" id="UP000319769">
    <property type="component" value="Unassembled WGS sequence"/>
</dbReference>
<dbReference type="EMBL" id="VMNW02000002">
    <property type="protein sequence ID" value="KAA9166349.1"/>
    <property type="molecule type" value="Genomic_DNA"/>
</dbReference>
<comment type="caution">
    <text evidence="4">The sequence shown here is derived from an EMBL/GenBank/DDBJ whole genome shotgun (WGS) entry which is preliminary data.</text>
</comment>
<protein>
    <submittedName>
        <fullName evidence="4">Cysteine hydrolase</fullName>
    </submittedName>
</protein>
<sequence>MDEYTSPEFPRSALLTIDLQRDWVAAVPGTPAVLPAVRRLTQAYRDAGRPVVHVVRLYLPDGSNADLSRRSLRGKANPHTPGSQLADGLGGELDPDLLLSGQLQQTGPAEHVLYKPRWSAFFRTSLLDHLAGQDVSTVVVAGCNYPNCPRATLVDATERDLRTAAVRDAISGWTEDADRELPGLGIACLDAADVIDAVRPARPSAPLPARSAPDGRSTS</sequence>
<dbReference type="AlphaFoldDB" id="A0A5N0VJ61"/>
<organism evidence="4 5">
    <name type="scientific">Amycolatopsis acidicola</name>
    <dbReference type="NCBI Taxonomy" id="2596893"/>
    <lineage>
        <taxon>Bacteria</taxon>
        <taxon>Bacillati</taxon>
        <taxon>Actinomycetota</taxon>
        <taxon>Actinomycetes</taxon>
        <taxon>Pseudonocardiales</taxon>
        <taxon>Pseudonocardiaceae</taxon>
        <taxon>Amycolatopsis</taxon>
    </lineage>
</organism>
<gene>
    <name evidence="4" type="ORF">FPZ12_001935</name>
</gene>
<dbReference type="GO" id="GO:0016787">
    <property type="term" value="F:hydrolase activity"/>
    <property type="evidence" value="ECO:0007669"/>
    <property type="project" value="UniProtKB-KW"/>
</dbReference>
<evidence type="ECO:0000256" key="2">
    <source>
        <dbReference type="SAM" id="MobiDB-lite"/>
    </source>
</evidence>